<protein>
    <submittedName>
        <fullName evidence="1">Uncharacterized protein</fullName>
    </submittedName>
</protein>
<proteinExistence type="predicted"/>
<dbReference type="Proteomes" id="UP000299102">
    <property type="component" value="Unassembled WGS sequence"/>
</dbReference>
<evidence type="ECO:0000313" key="1">
    <source>
        <dbReference type="EMBL" id="GBP78173.1"/>
    </source>
</evidence>
<keyword evidence="2" id="KW-1185">Reference proteome</keyword>
<name>A0A4C1YT60_EUMVA</name>
<sequence length="170" mass="19321">MRVPVAFPFSFLYYSNPPCRYAIPCQEIGRTEPPLGDFTLHFASSNTHCYFAGCGRRHSESNELSLILLGAFQVKNFRDFELVEQAVLTRTSDTTEFDIGASELARSVAPLFAEIFLVFDKKRSMQADGTKVFPSECKPNLWSRLYTPGAPSRRWGVACPLKLLREEKYH</sequence>
<gene>
    <name evidence="1" type="ORF">EVAR_99209_1</name>
</gene>
<accession>A0A4C1YT60</accession>
<dbReference type="AlphaFoldDB" id="A0A4C1YT60"/>
<reference evidence="1 2" key="1">
    <citation type="journal article" date="2019" name="Commun. Biol.">
        <title>The bagworm genome reveals a unique fibroin gene that provides high tensile strength.</title>
        <authorList>
            <person name="Kono N."/>
            <person name="Nakamura H."/>
            <person name="Ohtoshi R."/>
            <person name="Tomita M."/>
            <person name="Numata K."/>
            <person name="Arakawa K."/>
        </authorList>
    </citation>
    <scope>NUCLEOTIDE SEQUENCE [LARGE SCALE GENOMIC DNA]</scope>
</reference>
<dbReference type="EMBL" id="BGZK01001359">
    <property type="protein sequence ID" value="GBP78173.1"/>
    <property type="molecule type" value="Genomic_DNA"/>
</dbReference>
<evidence type="ECO:0000313" key="2">
    <source>
        <dbReference type="Proteomes" id="UP000299102"/>
    </source>
</evidence>
<organism evidence="1 2">
    <name type="scientific">Eumeta variegata</name>
    <name type="common">Bagworm moth</name>
    <name type="synonym">Eumeta japonica</name>
    <dbReference type="NCBI Taxonomy" id="151549"/>
    <lineage>
        <taxon>Eukaryota</taxon>
        <taxon>Metazoa</taxon>
        <taxon>Ecdysozoa</taxon>
        <taxon>Arthropoda</taxon>
        <taxon>Hexapoda</taxon>
        <taxon>Insecta</taxon>
        <taxon>Pterygota</taxon>
        <taxon>Neoptera</taxon>
        <taxon>Endopterygota</taxon>
        <taxon>Lepidoptera</taxon>
        <taxon>Glossata</taxon>
        <taxon>Ditrysia</taxon>
        <taxon>Tineoidea</taxon>
        <taxon>Psychidae</taxon>
        <taxon>Oiketicinae</taxon>
        <taxon>Eumeta</taxon>
    </lineage>
</organism>
<comment type="caution">
    <text evidence="1">The sequence shown here is derived from an EMBL/GenBank/DDBJ whole genome shotgun (WGS) entry which is preliminary data.</text>
</comment>